<name>A0A9P1IEV9_9PELO</name>
<dbReference type="OrthoDB" id="5855802at2759"/>
<evidence type="ECO:0000256" key="2">
    <source>
        <dbReference type="SAM" id="Phobius"/>
    </source>
</evidence>
<comment type="caution">
    <text evidence="4">The sequence shown here is derived from an EMBL/GenBank/DDBJ whole genome shotgun (WGS) entry which is preliminary data.</text>
</comment>
<keyword evidence="5" id="KW-1185">Reference proteome</keyword>
<feature type="region of interest" description="Disordered" evidence="1">
    <location>
        <begin position="70"/>
        <end position="91"/>
    </location>
</feature>
<proteinExistence type="predicted"/>
<dbReference type="SUPFAM" id="SSF81324">
    <property type="entry name" value="Voltage-gated potassium channels"/>
    <property type="match status" value="1"/>
</dbReference>
<protein>
    <recommendedName>
        <fullName evidence="3">Potassium channel domain-containing protein</fullName>
    </recommendedName>
</protein>
<keyword evidence="2" id="KW-0472">Membrane</keyword>
<keyword evidence="2" id="KW-1133">Transmembrane helix</keyword>
<evidence type="ECO:0000259" key="3">
    <source>
        <dbReference type="Pfam" id="PF07885"/>
    </source>
</evidence>
<dbReference type="Gene3D" id="1.10.287.70">
    <property type="match status" value="1"/>
</dbReference>
<sequence>MTVGFGDLYPNGTVQYMSISIVFIFIGLVLTTLAVDVSGSVCIDKIHSLGRGFDAMKVLKALKENVRQKSEEAARKGAELRQKNKQQQQQKNFVDLPRWFAYVPKDALTIPYIDESARTTSTRTSL</sequence>
<evidence type="ECO:0000313" key="5">
    <source>
        <dbReference type="Proteomes" id="UP001152747"/>
    </source>
</evidence>
<gene>
    <name evidence="4" type="ORF">CAMP_LOCUS6503</name>
</gene>
<dbReference type="Proteomes" id="UP001152747">
    <property type="component" value="Unassembled WGS sequence"/>
</dbReference>
<dbReference type="InterPro" id="IPR013099">
    <property type="entry name" value="K_chnl_dom"/>
</dbReference>
<keyword evidence="2" id="KW-0812">Transmembrane</keyword>
<dbReference type="EMBL" id="CANHGI010000002">
    <property type="protein sequence ID" value="CAI5443866.1"/>
    <property type="molecule type" value="Genomic_DNA"/>
</dbReference>
<feature type="domain" description="Potassium channel" evidence="3">
    <location>
        <begin position="2"/>
        <end position="41"/>
    </location>
</feature>
<evidence type="ECO:0000256" key="1">
    <source>
        <dbReference type="SAM" id="MobiDB-lite"/>
    </source>
</evidence>
<reference evidence="4" key="1">
    <citation type="submission" date="2022-11" db="EMBL/GenBank/DDBJ databases">
        <authorList>
            <person name="Kikuchi T."/>
        </authorList>
    </citation>
    <scope>NUCLEOTIDE SEQUENCE</scope>
    <source>
        <strain evidence="4">PS1010</strain>
    </source>
</reference>
<feature type="transmembrane region" description="Helical" evidence="2">
    <location>
        <begin position="16"/>
        <end position="35"/>
    </location>
</feature>
<dbReference type="AlphaFoldDB" id="A0A9P1IEV9"/>
<dbReference type="Pfam" id="PF07885">
    <property type="entry name" value="Ion_trans_2"/>
    <property type="match status" value="1"/>
</dbReference>
<accession>A0A9P1IEV9</accession>
<evidence type="ECO:0000313" key="4">
    <source>
        <dbReference type="EMBL" id="CAI5443866.1"/>
    </source>
</evidence>
<feature type="compositionally biased region" description="Basic and acidic residues" evidence="1">
    <location>
        <begin position="70"/>
        <end position="82"/>
    </location>
</feature>
<organism evidence="4 5">
    <name type="scientific">Caenorhabditis angaria</name>
    <dbReference type="NCBI Taxonomy" id="860376"/>
    <lineage>
        <taxon>Eukaryota</taxon>
        <taxon>Metazoa</taxon>
        <taxon>Ecdysozoa</taxon>
        <taxon>Nematoda</taxon>
        <taxon>Chromadorea</taxon>
        <taxon>Rhabditida</taxon>
        <taxon>Rhabditina</taxon>
        <taxon>Rhabditomorpha</taxon>
        <taxon>Rhabditoidea</taxon>
        <taxon>Rhabditidae</taxon>
        <taxon>Peloderinae</taxon>
        <taxon>Caenorhabditis</taxon>
    </lineage>
</organism>